<dbReference type="GO" id="GO:0006352">
    <property type="term" value="P:DNA-templated transcription initiation"/>
    <property type="evidence" value="ECO:0007669"/>
    <property type="project" value="InterPro"/>
</dbReference>
<dbReference type="PANTHER" id="PTHR43133">
    <property type="entry name" value="RNA POLYMERASE ECF-TYPE SIGMA FACTO"/>
    <property type="match status" value="1"/>
</dbReference>
<comment type="similarity">
    <text evidence="1">Belongs to the sigma-70 factor family. ECF subfamily.</text>
</comment>
<evidence type="ECO:0000313" key="8">
    <source>
        <dbReference type="Proteomes" id="UP000077748"/>
    </source>
</evidence>
<dbReference type="Gene3D" id="1.10.1740.10">
    <property type="match status" value="1"/>
</dbReference>
<evidence type="ECO:0000313" key="7">
    <source>
        <dbReference type="EMBL" id="ANI14639.1"/>
    </source>
</evidence>
<gene>
    <name evidence="7" type="ORF">A9C11_11865</name>
</gene>
<evidence type="ECO:0000256" key="2">
    <source>
        <dbReference type="ARBA" id="ARBA00023015"/>
    </source>
</evidence>
<dbReference type="NCBIfam" id="TIGR02937">
    <property type="entry name" value="sigma70-ECF"/>
    <property type="match status" value="1"/>
</dbReference>
<keyword evidence="2" id="KW-0805">Transcription regulation</keyword>
<keyword evidence="4" id="KW-0804">Transcription</keyword>
<dbReference type="InterPro" id="IPR013324">
    <property type="entry name" value="RNA_pol_sigma_r3/r4-like"/>
</dbReference>
<evidence type="ECO:0000256" key="1">
    <source>
        <dbReference type="ARBA" id="ARBA00010641"/>
    </source>
</evidence>
<dbReference type="Proteomes" id="UP000077748">
    <property type="component" value="Chromosome"/>
</dbReference>
<reference evidence="7 8" key="1">
    <citation type="submission" date="2016-05" db="EMBL/GenBank/DDBJ databases">
        <title>Genome Sequence of Pseudomonas citronellolis Strain SJTE-3, an Estrogens and Persistent Organic Pollutants degradation strain.</title>
        <authorList>
            <person name="Liang R."/>
        </authorList>
    </citation>
    <scope>NUCLEOTIDE SEQUENCE [LARGE SCALE GENOMIC DNA]</scope>
    <source>
        <strain evidence="7 8">SJTE-3</strain>
    </source>
</reference>
<dbReference type="Gene3D" id="1.10.10.10">
    <property type="entry name" value="Winged helix-like DNA-binding domain superfamily/Winged helix DNA-binding domain"/>
    <property type="match status" value="1"/>
</dbReference>
<feature type="domain" description="RNA polymerase sigma-70 region 2" evidence="5">
    <location>
        <begin position="11"/>
        <end position="75"/>
    </location>
</feature>
<feature type="domain" description="RNA polymerase sigma factor 70 region 4 type 2" evidence="6">
    <location>
        <begin position="110"/>
        <end position="162"/>
    </location>
</feature>
<dbReference type="InterPro" id="IPR036388">
    <property type="entry name" value="WH-like_DNA-bd_sf"/>
</dbReference>
<dbReference type="InterPro" id="IPR013249">
    <property type="entry name" value="RNA_pol_sigma70_r4_t2"/>
</dbReference>
<dbReference type="GO" id="GO:0003677">
    <property type="term" value="F:DNA binding"/>
    <property type="evidence" value="ECO:0007669"/>
    <property type="project" value="InterPro"/>
</dbReference>
<dbReference type="EMBL" id="CP015878">
    <property type="protein sequence ID" value="ANI14639.1"/>
    <property type="molecule type" value="Genomic_DNA"/>
</dbReference>
<evidence type="ECO:0000259" key="5">
    <source>
        <dbReference type="Pfam" id="PF04542"/>
    </source>
</evidence>
<keyword evidence="3" id="KW-0731">Sigma factor</keyword>
<dbReference type="InterPro" id="IPR014284">
    <property type="entry name" value="RNA_pol_sigma-70_dom"/>
</dbReference>
<dbReference type="Pfam" id="PF08281">
    <property type="entry name" value="Sigma70_r4_2"/>
    <property type="match status" value="1"/>
</dbReference>
<name>A0A1A9KAY4_9PSED</name>
<dbReference type="InterPro" id="IPR007627">
    <property type="entry name" value="RNA_pol_sigma70_r2"/>
</dbReference>
<organism evidence="7 8">
    <name type="scientific">Pseudomonas citronellolis</name>
    <dbReference type="NCBI Taxonomy" id="53408"/>
    <lineage>
        <taxon>Bacteria</taxon>
        <taxon>Pseudomonadati</taxon>
        <taxon>Pseudomonadota</taxon>
        <taxon>Gammaproteobacteria</taxon>
        <taxon>Pseudomonadales</taxon>
        <taxon>Pseudomonadaceae</taxon>
        <taxon>Pseudomonas</taxon>
    </lineage>
</organism>
<accession>A0A1A9KAY4</accession>
<dbReference type="InterPro" id="IPR039425">
    <property type="entry name" value="RNA_pol_sigma-70-like"/>
</dbReference>
<dbReference type="GO" id="GO:0016987">
    <property type="term" value="F:sigma factor activity"/>
    <property type="evidence" value="ECO:0007669"/>
    <property type="project" value="UniProtKB-KW"/>
</dbReference>
<dbReference type="PANTHER" id="PTHR43133:SF63">
    <property type="entry name" value="RNA POLYMERASE SIGMA FACTOR FECI-RELATED"/>
    <property type="match status" value="1"/>
</dbReference>
<dbReference type="AlphaFoldDB" id="A0A1A9KAY4"/>
<dbReference type="SUPFAM" id="SSF88946">
    <property type="entry name" value="Sigma2 domain of RNA polymerase sigma factors"/>
    <property type="match status" value="1"/>
</dbReference>
<dbReference type="InterPro" id="IPR013325">
    <property type="entry name" value="RNA_pol_sigma_r2"/>
</dbReference>
<sequence>MTDPGQHKLQLFLTHRTALVTYATPIVGCRAHAEDVVQEAWLRFASAELSVAQLHQPSAYLYRIVRNLALDFVRRPLHGERQAADDDFFDFLSDPRPSPEQIALQREELQRVHRALDELPERTRRVFELYRLEGLTLQAIADQLELSVGMVHNLVHQALGHCARSLTDDGQ</sequence>
<protein>
    <submittedName>
        <fullName evidence="7">RNA polymerase subunit sigma-24</fullName>
    </submittedName>
</protein>
<evidence type="ECO:0000256" key="4">
    <source>
        <dbReference type="ARBA" id="ARBA00023163"/>
    </source>
</evidence>
<dbReference type="Pfam" id="PF04542">
    <property type="entry name" value="Sigma70_r2"/>
    <property type="match status" value="1"/>
</dbReference>
<evidence type="ECO:0000259" key="6">
    <source>
        <dbReference type="Pfam" id="PF08281"/>
    </source>
</evidence>
<evidence type="ECO:0000256" key="3">
    <source>
        <dbReference type="ARBA" id="ARBA00023082"/>
    </source>
</evidence>
<proteinExistence type="inferred from homology"/>
<dbReference type="CDD" id="cd06171">
    <property type="entry name" value="Sigma70_r4"/>
    <property type="match status" value="1"/>
</dbReference>
<dbReference type="SUPFAM" id="SSF88659">
    <property type="entry name" value="Sigma3 and sigma4 domains of RNA polymerase sigma factors"/>
    <property type="match status" value="1"/>
</dbReference>